<evidence type="ECO:0000256" key="10">
    <source>
        <dbReference type="ARBA" id="ARBA00068150"/>
    </source>
</evidence>
<comment type="catalytic activity">
    <reaction evidence="1">
        <text>ATP + protein L-histidine = ADP + protein N-phospho-L-histidine.</text>
        <dbReference type="EC" id="2.7.13.3"/>
    </reaction>
</comment>
<evidence type="ECO:0000256" key="1">
    <source>
        <dbReference type="ARBA" id="ARBA00000085"/>
    </source>
</evidence>
<dbReference type="Pfam" id="PF02518">
    <property type="entry name" value="HATPase_c"/>
    <property type="match status" value="1"/>
</dbReference>
<dbReference type="SMART" id="SM00448">
    <property type="entry name" value="REC"/>
    <property type="match status" value="2"/>
</dbReference>
<evidence type="ECO:0000256" key="8">
    <source>
        <dbReference type="ARBA" id="ARBA00023012"/>
    </source>
</evidence>
<evidence type="ECO:0000256" key="12">
    <source>
        <dbReference type="SAM" id="Phobius"/>
    </source>
</evidence>
<dbReference type="CDD" id="cd16922">
    <property type="entry name" value="HATPase_EvgS-ArcB-TorS-like"/>
    <property type="match status" value="1"/>
</dbReference>
<feature type="domain" description="Response regulatory" evidence="14">
    <location>
        <begin position="432"/>
        <end position="547"/>
    </location>
</feature>
<dbReference type="InterPro" id="IPR004358">
    <property type="entry name" value="Sig_transdc_His_kin-like_C"/>
</dbReference>
<dbReference type="PANTHER" id="PTHR45339">
    <property type="entry name" value="HYBRID SIGNAL TRANSDUCTION HISTIDINE KINASE J"/>
    <property type="match status" value="1"/>
</dbReference>
<keyword evidence="12" id="KW-0812">Transmembrane</keyword>
<dbReference type="InterPro" id="IPR003661">
    <property type="entry name" value="HisK_dim/P_dom"/>
</dbReference>
<dbReference type="PROSITE" id="PS50109">
    <property type="entry name" value="HIS_KIN"/>
    <property type="match status" value="1"/>
</dbReference>
<reference evidence="15 16" key="1">
    <citation type="submission" date="2017-11" db="EMBL/GenBank/DDBJ databases">
        <title>Genomic Encyclopedia of Archaeal and Bacterial Type Strains, Phase II (KMG-II): From Individual Species to Whole Genera.</title>
        <authorList>
            <person name="Goeker M."/>
        </authorList>
    </citation>
    <scope>NUCLEOTIDE SEQUENCE [LARGE SCALE GENOMIC DNA]</scope>
    <source>
        <strain evidence="15 16">DSM 28175</strain>
    </source>
</reference>
<evidence type="ECO:0000256" key="5">
    <source>
        <dbReference type="ARBA" id="ARBA00022741"/>
    </source>
</evidence>
<dbReference type="InterPro" id="IPR003594">
    <property type="entry name" value="HATPase_dom"/>
</dbReference>
<dbReference type="SUPFAM" id="SSF52172">
    <property type="entry name" value="CheY-like"/>
    <property type="match status" value="2"/>
</dbReference>
<keyword evidence="3 11" id="KW-0597">Phosphoprotein</keyword>
<dbReference type="FunFam" id="3.30.565.10:FF:000010">
    <property type="entry name" value="Sensor histidine kinase RcsC"/>
    <property type="match status" value="1"/>
</dbReference>
<keyword evidence="12" id="KW-0472">Membrane</keyword>
<dbReference type="CDD" id="cd17546">
    <property type="entry name" value="REC_hyHK_CKI1_RcsC-like"/>
    <property type="match status" value="1"/>
</dbReference>
<dbReference type="InterPro" id="IPR036097">
    <property type="entry name" value="HisK_dim/P_sf"/>
</dbReference>
<dbReference type="Pfam" id="PF00072">
    <property type="entry name" value="Response_reg"/>
    <property type="match status" value="1"/>
</dbReference>
<keyword evidence="4" id="KW-0808">Transferase</keyword>
<dbReference type="PRINTS" id="PR00344">
    <property type="entry name" value="BCTRLSENSOR"/>
</dbReference>
<evidence type="ECO:0000259" key="13">
    <source>
        <dbReference type="PROSITE" id="PS50109"/>
    </source>
</evidence>
<sequence length="551" mass="61053">MNDLKDNIDVLVIAAMMCSFTIVICFLIVIYRKQLDAFRHKNANEAKSVFLATMSHEIRTPMNGVMGMAALLKETDLTDEQREYTNAIIQSGEALLSVIDDVLDISKIESGKMVLDHHDFLLRNTIEDVLSLFAVKVANTNVELLYEIDEQIPVYLHADSLRLRQVLINLIGNAVKFTQQGEIVVSAKLLSLLNDKPEVEFEVKDTGIGISADKLPRLFHAYTQAETSTARQYGGSGLGLMICKQIVNLMGGDIAVTSFPQKGTSFKFNIKCGYPVALQQHADLPDMSALRWLYILLVDDNDTALRSLSARLLALDTVVHPANSVNLALDIINEGKRFQIIILDSTLPEQGQERILAAAKAVEPATPVVLMAKAGAEFEREEKAAFAAIITKPVRQYVLAQALLQCISKNTIPAAKTKSILHKDFAFEHPLKIIVAEDNKVNQMLILKVLDRLGYQPVLAENGLEVIEHLSKQEVDLILMDIEMPEMDGLTASKYIRTNNTVQPRIVAMTANVITEHQQDCYDAGMDDFLGKPIKLDALLAVLKETKSIGM</sequence>
<dbReference type="GO" id="GO:0005524">
    <property type="term" value="F:ATP binding"/>
    <property type="evidence" value="ECO:0007669"/>
    <property type="project" value="UniProtKB-KW"/>
</dbReference>
<evidence type="ECO:0000313" key="16">
    <source>
        <dbReference type="Proteomes" id="UP000242687"/>
    </source>
</evidence>
<dbReference type="InterPro" id="IPR001789">
    <property type="entry name" value="Sig_transdc_resp-reg_receiver"/>
</dbReference>
<feature type="modified residue" description="4-aspartylphosphate" evidence="11">
    <location>
        <position position="344"/>
    </location>
</feature>
<dbReference type="SMART" id="SM00388">
    <property type="entry name" value="HisKA"/>
    <property type="match status" value="1"/>
</dbReference>
<evidence type="ECO:0000259" key="14">
    <source>
        <dbReference type="PROSITE" id="PS50110"/>
    </source>
</evidence>
<evidence type="ECO:0000256" key="3">
    <source>
        <dbReference type="ARBA" id="ARBA00022553"/>
    </source>
</evidence>
<accession>A0A2H9VS14</accession>
<gene>
    <name evidence="15" type="ORF">CLV57_0586</name>
</gene>
<keyword evidence="7" id="KW-0067">ATP-binding</keyword>
<dbReference type="CDD" id="cd00082">
    <property type="entry name" value="HisKA"/>
    <property type="match status" value="1"/>
</dbReference>
<organism evidence="15 16">
    <name type="scientific">Mucilaginibacter auburnensis</name>
    <dbReference type="NCBI Taxonomy" id="1457233"/>
    <lineage>
        <taxon>Bacteria</taxon>
        <taxon>Pseudomonadati</taxon>
        <taxon>Bacteroidota</taxon>
        <taxon>Sphingobacteriia</taxon>
        <taxon>Sphingobacteriales</taxon>
        <taxon>Sphingobacteriaceae</taxon>
        <taxon>Mucilaginibacter</taxon>
    </lineage>
</organism>
<protein>
    <recommendedName>
        <fullName evidence="10">Sensory/regulatory protein RpfC</fullName>
        <ecNumber evidence="2">2.7.13.3</ecNumber>
    </recommendedName>
</protein>
<dbReference type="GO" id="GO:0000155">
    <property type="term" value="F:phosphorelay sensor kinase activity"/>
    <property type="evidence" value="ECO:0007669"/>
    <property type="project" value="InterPro"/>
</dbReference>
<dbReference type="Pfam" id="PF00512">
    <property type="entry name" value="HisKA"/>
    <property type="match status" value="1"/>
</dbReference>
<evidence type="ECO:0000256" key="2">
    <source>
        <dbReference type="ARBA" id="ARBA00012438"/>
    </source>
</evidence>
<dbReference type="Proteomes" id="UP000242687">
    <property type="component" value="Unassembled WGS sequence"/>
</dbReference>
<evidence type="ECO:0000256" key="11">
    <source>
        <dbReference type="PROSITE-ProRule" id="PRU00169"/>
    </source>
</evidence>
<dbReference type="InterPro" id="IPR011006">
    <property type="entry name" value="CheY-like_superfamily"/>
</dbReference>
<dbReference type="AlphaFoldDB" id="A0A2H9VS14"/>
<dbReference type="RefSeq" id="WP_100339852.1">
    <property type="nucleotide sequence ID" value="NZ_PGFJ01000001.1"/>
</dbReference>
<evidence type="ECO:0000256" key="7">
    <source>
        <dbReference type="ARBA" id="ARBA00022840"/>
    </source>
</evidence>
<proteinExistence type="predicted"/>
<dbReference type="OrthoDB" id="9809670at2"/>
<dbReference type="SUPFAM" id="SSF55874">
    <property type="entry name" value="ATPase domain of HSP90 chaperone/DNA topoisomerase II/histidine kinase"/>
    <property type="match status" value="1"/>
</dbReference>
<dbReference type="Gene3D" id="1.10.287.130">
    <property type="match status" value="1"/>
</dbReference>
<feature type="modified residue" description="4-aspartylphosphate" evidence="11">
    <location>
        <position position="481"/>
    </location>
</feature>
<comment type="subunit">
    <text evidence="9">At low DSF concentrations, interacts with RpfF.</text>
</comment>
<feature type="transmembrane region" description="Helical" evidence="12">
    <location>
        <begin position="12"/>
        <end position="31"/>
    </location>
</feature>
<keyword evidence="5" id="KW-0547">Nucleotide-binding</keyword>
<keyword evidence="16" id="KW-1185">Reference proteome</keyword>
<feature type="domain" description="Response regulatory" evidence="14">
    <location>
        <begin position="294"/>
        <end position="407"/>
    </location>
</feature>
<dbReference type="FunFam" id="1.10.287.130:FF:000002">
    <property type="entry name" value="Two-component osmosensing histidine kinase"/>
    <property type="match status" value="1"/>
</dbReference>
<name>A0A2H9VS14_9SPHI</name>
<evidence type="ECO:0000313" key="15">
    <source>
        <dbReference type="EMBL" id="PJJ83601.1"/>
    </source>
</evidence>
<dbReference type="InterPro" id="IPR005467">
    <property type="entry name" value="His_kinase_dom"/>
</dbReference>
<dbReference type="EMBL" id="PGFJ01000001">
    <property type="protein sequence ID" value="PJJ83601.1"/>
    <property type="molecule type" value="Genomic_DNA"/>
</dbReference>
<comment type="caution">
    <text evidence="15">The sequence shown here is derived from an EMBL/GenBank/DDBJ whole genome shotgun (WGS) entry which is preliminary data.</text>
</comment>
<dbReference type="PROSITE" id="PS50110">
    <property type="entry name" value="RESPONSE_REGULATORY"/>
    <property type="match status" value="2"/>
</dbReference>
<dbReference type="SMART" id="SM00387">
    <property type="entry name" value="HATPase_c"/>
    <property type="match status" value="1"/>
</dbReference>
<evidence type="ECO:0000256" key="9">
    <source>
        <dbReference type="ARBA" id="ARBA00064003"/>
    </source>
</evidence>
<dbReference type="InterPro" id="IPR036890">
    <property type="entry name" value="HATPase_C_sf"/>
</dbReference>
<dbReference type="CDD" id="cd00156">
    <property type="entry name" value="REC"/>
    <property type="match status" value="1"/>
</dbReference>
<evidence type="ECO:0000256" key="4">
    <source>
        <dbReference type="ARBA" id="ARBA00022679"/>
    </source>
</evidence>
<feature type="domain" description="Histidine kinase" evidence="13">
    <location>
        <begin position="53"/>
        <end position="274"/>
    </location>
</feature>
<dbReference type="SUPFAM" id="SSF47384">
    <property type="entry name" value="Homodimeric domain of signal transducing histidine kinase"/>
    <property type="match status" value="1"/>
</dbReference>
<evidence type="ECO:0000256" key="6">
    <source>
        <dbReference type="ARBA" id="ARBA00022777"/>
    </source>
</evidence>
<dbReference type="Gene3D" id="3.40.50.2300">
    <property type="match status" value="2"/>
</dbReference>
<dbReference type="Gene3D" id="3.30.565.10">
    <property type="entry name" value="Histidine kinase-like ATPase, C-terminal domain"/>
    <property type="match status" value="1"/>
</dbReference>
<dbReference type="PANTHER" id="PTHR45339:SF1">
    <property type="entry name" value="HYBRID SIGNAL TRANSDUCTION HISTIDINE KINASE J"/>
    <property type="match status" value="1"/>
</dbReference>
<keyword evidence="6" id="KW-0418">Kinase</keyword>
<dbReference type="EC" id="2.7.13.3" evidence="2"/>
<keyword evidence="12" id="KW-1133">Transmembrane helix</keyword>
<keyword evidence="8" id="KW-0902">Two-component regulatory system</keyword>